<dbReference type="PANTHER" id="PTHR11102:SF160">
    <property type="entry name" value="ERAD-ASSOCIATED E3 UBIQUITIN-PROTEIN LIGASE COMPONENT HRD3"/>
    <property type="match status" value="1"/>
</dbReference>
<dbReference type="Gene3D" id="1.25.40.10">
    <property type="entry name" value="Tetratricopeptide repeat domain"/>
    <property type="match status" value="1"/>
</dbReference>
<dbReference type="EMBL" id="CP020931">
    <property type="protein sequence ID" value="ARM82304.1"/>
    <property type="molecule type" value="Genomic_DNA"/>
</dbReference>
<accession>A0A1W6K4F5</accession>
<feature type="region of interest" description="Disordered" evidence="1">
    <location>
        <begin position="135"/>
        <end position="158"/>
    </location>
</feature>
<sequence length="281" mass="31225">MYRPYSCLLILLFLSGCASVDGDRLSKASSDLLERTGQVMKKIVNPQTPNSYQREQRALFEQPYIDPLTEYLAEYRDDPSRASVLHNVERERDLRCEAIADEYANEPATNAMLQRYQAGYRYSCPGEVAAFAERVKRQPSTPEPEPRAEPESATVDVADESGVSDQALSDCYLLMAIRNYSEAREACQGPADNGDVRAQSNMAIIFHAFEDYASARVWAEKAAPASGEAAFLLGQMYATGRGVGQDMDQAVYWYTEAAKRGHKQAQAALDRHLEDLPAGDT</sequence>
<evidence type="ECO:0000256" key="2">
    <source>
        <dbReference type="SAM" id="SignalP"/>
    </source>
</evidence>
<name>A0A1W6K4F5_9GAMM</name>
<dbReference type="SUPFAM" id="SSF81901">
    <property type="entry name" value="HCP-like"/>
    <property type="match status" value="1"/>
</dbReference>
<dbReference type="Pfam" id="PF08238">
    <property type="entry name" value="Sel1"/>
    <property type="match status" value="2"/>
</dbReference>
<dbReference type="PANTHER" id="PTHR11102">
    <property type="entry name" value="SEL-1-LIKE PROTEIN"/>
    <property type="match status" value="1"/>
</dbReference>
<feature type="signal peptide" evidence="2">
    <location>
        <begin position="1"/>
        <end position="20"/>
    </location>
</feature>
<organism evidence="3 4">
    <name type="scientific">Marinobacter salarius</name>
    <dbReference type="NCBI Taxonomy" id="1420917"/>
    <lineage>
        <taxon>Bacteria</taxon>
        <taxon>Pseudomonadati</taxon>
        <taxon>Pseudomonadota</taxon>
        <taxon>Gammaproteobacteria</taxon>
        <taxon>Pseudomonadales</taxon>
        <taxon>Marinobacteraceae</taxon>
        <taxon>Marinobacter</taxon>
    </lineage>
</organism>
<dbReference type="AlphaFoldDB" id="A0A1W6K4F5"/>
<dbReference type="PROSITE" id="PS51257">
    <property type="entry name" value="PROKAR_LIPOPROTEIN"/>
    <property type="match status" value="1"/>
</dbReference>
<dbReference type="Proteomes" id="UP000193100">
    <property type="component" value="Chromosome"/>
</dbReference>
<proteinExistence type="predicted"/>
<reference evidence="3 4" key="1">
    <citation type="submission" date="2017-04" db="EMBL/GenBank/DDBJ databases">
        <title>Genome Sequence of Marinobacter salarius strain SMR5 Isolated from a culture of the Diatom Skeletonema marinoi.</title>
        <authorList>
            <person name="Topel M."/>
            <person name="Pinder M.I.M."/>
            <person name="Johansson O.N."/>
            <person name="Kourtchenko O."/>
            <person name="Godhe A."/>
            <person name="Clarke A.K."/>
        </authorList>
    </citation>
    <scope>NUCLEOTIDE SEQUENCE [LARGE SCALE GENOMIC DNA]</scope>
    <source>
        <strain evidence="3 4">SMR5</strain>
    </source>
</reference>
<evidence type="ECO:0000313" key="3">
    <source>
        <dbReference type="EMBL" id="ARM82304.1"/>
    </source>
</evidence>
<dbReference type="InterPro" id="IPR011990">
    <property type="entry name" value="TPR-like_helical_dom_sf"/>
</dbReference>
<dbReference type="InterPro" id="IPR006597">
    <property type="entry name" value="Sel1-like"/>
</dbReference>
<dbReference type="InterPro" id="IPR050767">
    <property type="entry name" value="Sel1_AlgK"/>
</dbReference>
<gene>
    <name evidence="3" type="ORF">MARSALSMR5_00199</name>
</gene>
<dbReference type="SMART" id="SM00671">
    <property type="entry name" value="SEL1"/>
    <property type="match status" value="1"/>
</dbReference>
<keyword evidence="2" id="KW-0732">Signal</keyword>
<evidence type="ECO:0000256" key="1">
    <source>
        <dbReference type="SAM" id="MobiDB-lite"/>
    </source>
</evidence>
<feature type="chain" id="PRO_5012981166" evidence="2">
    <location>
        <begin position="21"/>
        <end position="281"/>
    </location>
</feature>
<evidence type="ECO:0000313" key="4">
    <source>
        <dbReference type="Proteomes" id="UP000193100"/>
    </source>
</evidence>
<protein>
    <submittedName>
        <fullName evidence="3">Sel1 repeat protein</fullName>
    </submittedName>
</protein>
<dbReference type="STRING" id="1420917.AU15_04125"/>